<keyword evidence="5 14" id="KW-1133">Transmembrane helix</keyword>
<keyword evidence="3" id="KW-1003">Cell membrane</keyword>
<feature type="transmembrane region" description="Helical" evidence="14">
    <location>
        <begin position="6"/>
        <end position="30"/>
    </location>
</feature>
<dbReference type="RefSeq" id="XP_015263143.1">
    <property type="nucleotide sequence ID" value="XM_015407657.1"/>
</dbReference>
<dbReference type="Pfam" id="PF00001">
    <property type="entry name" value="7tm_1"/>
    <property type="match status" value="1"/>
</dbReference>
<evidence type="ECO:0000256" key="10">
    <source>
        <dbReference type="ARBA" id="ARBA00023180"/>
    </source>
</evidence>
<evidence type="ECO:0000256" key="8">
    <source>
        <dbReference type="ARBA" id="ARBA00023157"/>
    </source>
</evidence>
<feature type="transmembrane region" description="Helical" evidence="14">
    <location>
        <begin position="83"/>
        <end position="107"/>
    </location>
</feature>
<sequence length="315" mass="35105">MEAWDVISLAVYGATILLGLPSNALALYVFYCQAKTRLTPNLIYMINLCLSDLVFVLILPLKMLEMGKAEWPMPSFLCPLYNLIHFGTIYTSACFLTAVGVGRYLAAVYPIHYQVYKKACYSCLVSLGIWFLVGSHGLLIFALETARDINSTLFAGNDTSCFSELSEAQVALLAPVRLELSVVLFFLPLAITSFCYVRCIRVLVGSHLNKRKKQRAVRVAVATLTVFILCFGPYNISHVVGFIQREDIWWRNVAVLPSACNAFLDPLIFYFLSSAMDDGITQVWLSLRQKYSSIRLKITLAHGKARSQQPASGVA</sequence>
<accession>A0ABM1JNV6</accession>
<feature type="transmembrane region" description="Helical" evidence="14">
    <location>
        <begin position="216"/>
        <end position="236"/>
    </location>
</feature>
<dbReference type="InterPro" id="IPR013313">
    <property type="entry name" value="GPR40_recept_FA"/>
</dbReference>
<evidence type="ECO:0000256" key="7">
    <source>
        <dbReference type="ARBA" id="ARBA00023136"/>
    </source>
</evidence>
<keyword evidence="9" id="KW-0675">Receptor</keyword>
<dbReference type="PRINTS" id="PR01905">
    <property type="entry name" value="FATTYACIDR"/>
</dbReference>
<feature type="transmembrane region" description="Helical" evidence="14">
    <location>
        <begin position="119"/>
        <end position="143"/>
    </location>
</feature>
<comment type="function">
    <text evidence="13">G-protein coupled receptor for medium and long chain saturated and unsaturated fatty acids that plays an important role in glucose homeostasis. Fatty acid binding increases glucose-stimulated insulin secretion, and may also enhance the secretion of glucagon-like peptide 1 (GLP-1). May also play a role in bone homeostasis; receptor signaling activates pathways that inhibit osteoclast differentiation. Ligand binding leads to a conformation change that triggers signaling via G-proteins that activate phospholipase C, leading to an increase of the intracellular calcium concentration. Seems to act through a G(q) and G(i)-mediated pathway. Mediates the anti-inflammatory effects of omega-3 polyunsaturated fatty acids (PUFAs) via inhibition of NLRP3 inflammasome activation.</text>
</comment>
<dbReference type="InterPro" id="IPR013312">
    <property type="entry name" value="GPR40-rel_orph"/>
</dbReference>
<protein>
    <recommendedName>
        <fullName evidence="2">Free fatty acid receptor 1</fullName>
    </recommendedName>
    <alternativeName>
        <fullName evidence="12">G-protein coupled receptor 40</fullName>
    </alternativeName>
</protein>
<evidence type="ECO:0000256" key="6">
    <source>
        <dbReference type="ARBA" id="ARBA00023040"/>
    </source>
</evidence>
<dbReference type="CDD" id="cd14983">
    <property type="entry name" value="7tmA_FFAR"/>
    <property type="match status" value="1"/>
</dbReference>
<evidence type="ECO:0000256" key="13">
    <source>
        <dbReference type="ARBA" id="ARBA00045206"/>
    </source>
</evidence>
<dbReference type="InterPro" id="IPR017452">
    <property type="entry name" value="GPCR_Rhodpsn_7TM"/>
</dbReference>
<evidence type="ECO:0000256" key="5">
    <source>
        <dbReference type="ARBA" id="ARBA00022989"/>
    </source>
</evidence>
<evidence type="ECO:0000256" key="1">
    <source>
        <dbReference type="ARBA" id="ARBA00004651"/>
    </source>
</evidence>
<dbReference type="PANTHER" id="PTHR45822">
    <property type="entry name" value="FREE FATTY ACID RECEPTOR 2-RELATED"/>
    <property type="match status" value="1"/>
</dbReference>
<keyword evidence="16" id="KW-1185">Reference proteome</keyword>
<evidence type="ECO:0000313" key="16">
    <source>
        <dbReference type="Proteomes" id="UP000694871"/>
    </source>
</evidence>
<evidence type="ECO:0000256" key="14">
    <source>
        <dbReference type="SAM" id="Phobius"/>
    </source>
</evidence>
<dbReference type="SUPFAM" id="SSF81321">
    <property type="entry name" value="Family A G protein-coupled receptor-like"/>
    <property type="match status" value="1"/>
</dbReference>
<evidence type="ECO:0000256" key="3">
    <source>
        <dbReference type="ARBA" id="ARBA00022475"/>
    </source>
</evidence>
<keyword evidence="10" id="KW-0325">Glycoprotein</keyword>
<organism evidence="16 17">
    <name type="scientific">Gekko japonicus</name>
    <name type="common">Schlegel's Japanese gecko</name>
    <dbReference type="NCBI Taxonomy" id="146911"/>
    <lineage>
        <taxon>Eukaryota</taxon>
        <taxon>Metazoa</taxon>
        <taxon>Chordata</taxon>
        <taxon>Craniata</taxon>
        <taxon>Vertebrata</taxon>
        <taxon>Euteleostomi</taxon>
        <taxon>Lepidosauria</taxon>
        <taxon>Squamata</taxon>
        <taxon>Bifurcata</taxon>
        <taxon>Gekkota</taxon>
        <taxon>Gekkonidae</taxon>
        <taxon>Gekkoninae</taxon>
        <taxon>Gekko</taxon>
    </lineage>
</organism>
<evidence type="ECO:0000256" key="4">
    <source>
        <dbReference type="ARBA" id="ARBA00022692"/>
    </source>
</evidence>
<evidence type="ECO:0000256" key="9">
    <source>
        <dbReference type="ARBA" id="ARBA00023170"/>
    </source>
</evidence>
<evidence type="ECO:0000259" key="15">
    <source>
        <dbReference type="PROSITE" id="PS50262"/>
    </source>
</evidence>
<reference evidence="17" key="1">
    <citation type="submission" date="2025-08" db="UniProtKB">
        <authorList>
            <consortium name="RefSeq"/>
        </authorList>
    </citation>
    <scope>IDENTIFICATION</scope>
</reference>
<feature type="transmembrane region" description="Helical" evidence="14">
    <location>
        <begin position="182"/>
        <end position="204"/>
    </location>
</feature>
<comment type="subcellular location">
    <subcellularLocation>
        <location evidence="1">Cell membrane</location>
        <topology evidence="1">Multi-pass membrane protein</topology>
    </subcellularLocation>
</comment>
<dbReference type="PROSITE" id="PS50262">
    <property type="entry name" value="G_PROTEIN_RECEP_F1_2"/>
    <property type="match status" value="1"/>
</dbReference>
<dbReference type="Gene3D" id="1.20.1070.10">
    <property type="entry name" value="Rhodopsin 7-helix transmembrane proteins"/>
    <property type="match status" value="1"/>
</dbReference>
<keyword evidence="8" id="KW-1015">Disulfide bond</keyword>
<feature type="domain" description="G-protein coupled receptors family 1 profile" evidence="15">
    <location>
        <begin position="22"/>
        <end position="269"/>
    </location>
</feature>
<evidence type="ECO:0000256" key="11">
    <source>
        <dbReference type="ARBA" id="ARBA00023224"/>
    </source>
</evidence>
<name>A0ABM1JNV6_GEKJA</name>
<proteinExistence type="predicted"/>
<keyword evidence="11" id="KW-0807">Transducer</keyword>
<dbReference type="PRINTS" id="PR00237">
    <property type="entry name" value="GPCRRHODOPSN"/>
</dbReference>
<evidence type="ECO:0000256" key="12">
    <source>
        <dbReference type="ARBA" id="ARBA00033166"/>
    </source>
</evidence>
<dbReference type="InterPro" id="IPR000276">
    <property type="entry name" value="GPCR_Rhodpsn"/>
</dbReference>
<evidence type="ECO:0000313" key="17">
    <source>
        <dbReference type="RefSeq" id="XP_015263143.1"/>
    </source>
</evidence>
<keyword evidence="7 14" id="KW-0472">Membrane</keyword>
<keyword evidence="6" id="KW-0297">G-protein coupled receptor</keyword>
<dbReference type="Proteomes" id="UP000694871">
    <property type="component" value="Unplaced"/>
</dbReference>
<dbReference type="GeneID" id="107107362"/>
<dbReference type="PANTHER" id="PTHR45822:SF4">
    <property type="entry name" value="FREE FATTY ACID RECEPTOR 1"/>
    <property type="match status" value="1"/>
</dbReference>
<dbReference type="PRINTS" id="PR01904">
    <property type="entry name" value="GPR40FAMILY"/>
</dbReference>
<keyword evidence="4 14" id="KW-0812">Transmembrane</keyword>
<gene>
    <name evidence="17" type="primary">LOC107107362</name>
</gene>
<evidence type="ECO:0000256" key="2">
    <source>
        <dbReference type="ARBA" id="ARBA00021527"/>
    </source>
</evidence>
<feature type="transmembrane region" description="Helical" evidence="14">
    <location>
        <begin position="42"/>
        <end position="63"/>
    </location>
</feature>
<feature type="transmembrane region" description="Helical" evidence="14">
    <location>
        <begin position="248"/>
        <end position="272"/>
    </location>
</feature>